<dbReference type="OMA" id="HDDMKRF"/>
<dbReference type="AlphaFoldDB" id="A0A1Y2M5J9"/>
<evidence type="ECO:0000313" key="3">
    <source>
        <dbReference type="EMBL" id="OSS51272.1"/>
    </source>
</evidence>
<name>A0A1Y2M5J9_EPING</name>
<proteinExistence type="predicted"/>
<feature type="compositionally biased region" description="Basic residues" evidence="2">
    <location>
        <begin position="229"/>
        <end position="241"/>
    </location>
</feature>
<sequence>MTKFSLDDLDRHIENLRAQLQFLNQGLDATDHNAPDWLATDLLALRNKSGRLQDDMKRFRDQLESEGLATKKTKTANSNKRLSIEEQSCAEPPQTSTKKARLSIPGPEDTSEVRPHDDVARRPSTAQSESEPAYVIQHIDVTEEVNRRLQESRLRRLMETPSTAQKRKRDEDDDVRMESGTEAELTPRAGRDGNSNERSSSKRMRMSGDFTQPGKRAFDAGEGQSRAKASLKRRKYSWQSR</sequence>
<dbReference type="Proteomes" id="UP000193240">
    <property type="component" value="Unassembled WGS sequence"/>
</dbReference>
<feature type="compositionally biased region" description="Basic and acidic residues" evidence="2">
    <location>
        <begin position="111"/>
        <end position="121"/>
    </location>
</feature>
<keyword evidence="1" id="KW-0175">Coiled coil</keyword>
<protein>
    <submittedName>
        <fullName evidence="3">Uncharacterized protein</fullName>
    </submittedName>
</protein>
<gene>
    <name evidence="3" type="ORF">B5807_03341</name>
</gene>
<dbReference type="EMBL" id="KZ107840">
    <property type="protein sequence ID" value="OSS51272.1"/>
    <property type="molecule type" value="Genomic_DNA"/>
</dbReference>
<accession>A0A1Y2M5J9</accession>
<feature type="region of interest" description="Disordered" evidence="2">
    <location>
        <begin position="152"/>
        <end position="241"/>
    </location>
</feature>
<evidence type="ECO:0000313" key="4">
    <source>
        <dbReference type="Proteomes" id="UP000193240"/>
    </source>
</evidence>
<organism evidence="3 4">
    <name type="scientific">Epicoccum nigrum</name>
    <name type="common">Soil fungus</name>
    <name type="synonym">Epicoccum purpurascens</name>
    <dbReference type="NCBI Taxonomy" id="105696"/>
    <lineage>
        <taxon>Eukaryota</taxon>
        <taxon>Fungi</taxon>
        <taxon>Dikarya</taxon>
        <taxon>Ascomycota</taxon>
        <taxon>Pezizomycotina</taxon>
        <taxon>Dothideomycetes</taxon>
        <taxon>Pleosporomycetidae</taxon>
        <taxon>Pleosporales</taxon>
        <taxon>Pleosporineae</taxon>
        <taxon>Didymellaceae</taxon>
        <taxon>Epicoccum</taxon>
    </lineage>
</organism>
<evidence type="ECO:0000256" key="2">
    <source>
        <dbReference type="SAM" id="MobiDB-lite"/>
    </source>
</evidence>
<dbReference type="InParanoid" id="A0A1Y2M5J9"/>
<feature type="coiled-coil region" evidence="1">
    <location>
        <begin position="6"/>
        <end position="62"/>
    </location>
</feature>
<evidence type="ECO:0000256" key="1">
    <source>
        <dbReference type="SAM" id="Coils"/>
    </source>
</evidence>
<reference evidence="3 4" key="1">
    <citation type="journal article" date="2017" name="Genome Announc.">
        <title>Genome sequence of the saprophytic ascomycete Epicoccum nigrum ICMP 19927 strain isolated from New Zealand.</title>
        <authorList>
            <person name="Fokin M."/>
            <person name="Fleetwood D."/>
            <person name="Weir B.S."/>
            <person name="Villas-Boas S.G."/>
        </authorList>
    </citation>
    <scope>NUCLEOTIDE SEQUENCE [LARGE SCALE GENOMIC DNA]</scope>
    <source>
        <strain evidence="3 4">ICMP 19927</strain>
    </source>
</reference>
<keyword evidence="4" id="KW-1185">Reference proteome</keyword>
<feature type="region of interest" description="Disordered" evidence="2">
    <location>
        <begin position="66"/>
        <end position="137"/>
    </location>
</feature>